<evidence type="ECO:0000313" key="12">
    <source>
        <dbReference type="Proteomes" id="UP001620645"/>
    </source>
</evidence>
<proteinExistence type="inferred from homology"/>
<name>A0ABD2JQ42_HETSC</name>
<dbReference type="EMBL" id="JBICCN010000118">
    <property type="protein sequence ID" value="KAL3092741.1"/>
    <property type="molecule type" value="Genomic_DNA"/>
</dbReference>
<keyword evidence="10" id="KW-0732">Signal</keyword>
<dbReference type="GO" id="GO:0000139">
    <property type="term" value="C:Golgi membrane"/>
    <property type="evidence" value="ECO:0007669"/>
    <property type="project" value="UniProtKB-SubCell"/>
</dbReference>
<protein>
    <submittedName>
        <fullName evidence="11">Uncharacterized protein</fullName>
    </submittedName>
</protein>
<evidence type="ECO:0000256" key="10">
    <source>
        <dbReference type="SAM" id="SignalP"/>
    </source>
</evidence>
<dbReference type="Pfam" id="PF01762">
    <property type="entry name" value="Galactosyl_T"/>
    <property type="match status" value="1"/>
</dbReference>
<comment type="similarity">
    <text evidence="2">Belongs to the glycosyltransferase 31 family.</text>
</comment>
<comment type="caution">
    <text evidence="11">The sequence shown here is derived from an EMBL/GenBank/DDBJ whole genome shotgun (WGS) entry which is preliminary data.</text>
</comment>
<evidence type="ECO:0000313" key="11">
    <source>
        <dbReference type="EMBL" id="KAL3092741.1"/>
    </source>
</evidence>
<comment type="subcellular location">
    <subcellularLocation>
        <location evidence="1">Golgi apparatus membrane</location>
        <topology evidence="1">Single-pass type II membrane protein</topology>
    </subcellularLocation>
</comment>
<evidence type="ECO:0000256" key="4">
    <source>
        <dbReference type="ARBA" id="ARBA00022679"/>
    </source>
</evidence>
<keyword evidence="4" id="KW-0808">Transferase</keyword>
<keyword evidence="8" id="KW-0333">Golgi apparatus</keyword>
<feature type="signal peptide" evidence="10">
    <location>
        <begin position="1"/>
        <end position="24"/>
    </location>
</feature>
<dbReference type="PANTHER" id="PTHR11214:SF3">
    <property type="entry name" value="BETA-1,3-GALACTOSYLTRANSFERASE 6"/>
    <property type="match status" value="1"/>
</dbReference>
<keyword evidence="5" id="KW-0812">Transmembrane</keyword>
<evidence type="ECO:0000256" key="6">
    <source>
        <dbReference type="ARBA" id="ARBA00022968"/>
    </source>
</evidence>
<evidence type="ECO:0000256" key="3">
    <source>
        <dbReference type="ARBA" id="ARBA00022676"/>
    </source>
</evidence>
<dbReference type="GO" id="GO:0016757">
    <property type="term" value="F:glycosyltransferase activity"/>
    <property type="evidence" value="ECO:0007669"/>
    <property type="project" value="UniProtKB-KW"/>
</dbReference>
<dbReference type="Proteomes" id="UP001620645">
    <property type="component" value="Unassembled WGS sequence"/>
</dbReference>
<evidence type="ECO:0000256" key="5">
    <source>
        <dbReference type="ARBA" id="ARBA00022692"/>
    </source>
</evidence>
<gene>
    <name evidence="11" type="ORF">niasHS_007950</name>
</gene>
<dbReference type="Gene3D" id="3.90.550.50">
    <property type="match status" value="1"/>
</dbReference>
<evidence type="ECO:0000256" key="7">
    <source>
        <dbReference type="ARBA" id="ARBA00022989"/>
    </source>
</evidence>
<sequence>MLHFFTINLIYFLIALLNVSPAYLSPCLPIRLTNGTAGGVRVIKLCTSAEKCAENNGTDGATKKGYGIEFRLSQNSGNCDDGLLICYPALLQRGNHLDIAANFKVKRTFTIGDQKDNPITSECAKVMAKNGHKNSSTHWRGIKLRTVPMPKSAAVGATILMQASIASHHSYNFGIKERRFSIILNGKRTDELITQSFPVGNVPPPFVVDERTMQNDFVVSYGSTGAPFLADYAALWLLWLDMLPMMNQQQQQQQNMKLFTSRSHNCAMEAWFFQSIGSIPLIPKYTDQIFPIKFTNSKNQQQVISIKALTDANFKSILVELLNAKSADSTQTEVSIKIGTDSDFEVAFPGSKSMQVKGVRLPPGSYLLNLDIVLNEHCSIMLKLNGTQFGEFTCPTEVKMPLGAISWMKVQGKMQLLADPRVKQIANKTAFVPTEKFAIRFKNIRMNCSMEIGNACATGTKLIMLAMSGRTSFERRTGERETWMKEAAPGEIQRFFIADPSGGEAADVKHKLEEEQKKHGDIVFLHGFVDKYKHLHLKWFGALTWQQRHCAGAEWVAKVDDDTVVHLRRMDYWINKKFRQIADNHPLIFFGHMGGSRKPFRNSDSKWCVSREDFPGELFPPFALGNIYLTNTDTVKAVLAHSPKTNGFFLEDVLYSGILAELANVTKSDQQKHFIWTERKYDCVGGVPTVFAMFNAANRDQFGEYFDYLKKLSCKI</sequence>
<evidence type="ECO:0000256" key="8">
    <source>
        <dbReference type="ARBA" id="ARBA00023034"/>
    </source>
</evidence>
<evidence type="ECO:0000256" key="1">
    <source>
        <dbReference type="ARBA" id="ARBA00004323"/>
    </source>
</evidence>
<accession>A0ABD2JQ42</accession>
<evidence type="ECO:0000256" key="2">
    <source>
        <dbReference type="ARBA" id="ARBA00008661"/>
    </source>
</evidence>
<keyword evidence="3" id="KW-0328">Glycosyltransferase</keyword>
<keyword evidence="9" id="KW-0472">Membrane</keyword>
<reference evidence="11 12" key="1">
    <citation type="submission" date="2024-10" db="EMBL/GenBank/DDBJ databases">
        <authorList>
            <person name="Kim D."/>
        </authorList>
    </citation>
    <scope>NUCLEOTIDE SEQUENCE [LARGE SCALE GENOMIC DNA]</scope>
    <source>
        <strain evidence="11">Taebaek</strain>
    </source>
</reference>
<dbReference type="AlphaFoldDB" id="A0ABD2JQ42"/>
<keyword evidence="12" id="KW-1185">Reference proteome</keyword>
<organism evidence="11 12">
    <name type="scientific">Heterodera schachtii</name>
    <name type="common">Sugarbeet cyst nematode worm</name>
    <name type="synonym">Tylenchus schachtii</name>
    <dbReference type="NCBI Taxonomy" id="97005"/>
    <lineage>
        <taxon>Eukaryota</taxon>
        <taxon>Metazoa</taxon>
        <taxon>Ecdysozoa</taxon>
        <taxon>Nematoda</taxon>
        <taxon>Chromadorea</taxon>
        <taxon>Rhabditida</taxon>
        <taxon>Tylenchina</taxon>
        <taxon>Tylenchomorpha</taxon>
        <taxon>Tylenchoidea</taxon>
        <taxon>Heteroderidae</taxon>
        <taxon>Heteroderinae</taxon>
        <taxon>Heterodera</taxon>
    </lineage>
</organism>
<feature type="chain" id="PRO_5044870230" evidence="10">
    <location>
        <begin position="25"/>
        <end position="716"/>
    </location>
</feature>
<keyword evidence="6" id="KW-0735">Signal-anchor</keyword>
<dbReference type="InterPro" id="IPR002659">
    <property type="entry name" value="Glyco_trans_31"/>
</dbReference>
<evidence type="ECO:0000256" key="9">
    <source>
        <dbReference type="ARBA" id="ARBA00023136"/>
    </source>
</evidence>
<keyword evidence="7" id="KW-1133">Transmembrane helix</keyword>
<dbReference type="PANTHER" id="PTHR11214">
    <property type="entry name" value="BETA-1,3-N-ACETYLGLUCOSAMINYLTRANSFERASE"/>
    <property type="match status" value="1"/>
</dbReference>